<reference evidence="2" key="2">
    <citation type="submission" date="2025-08" db="UniProtKB">
        <authorList>
            <consortium name="Ensembl"/>
        </authorList>
    </citation>
    <scope>IDENTIFICATION</scope>
</reference>
<evidence type="ECO:0000313" key="3">
    <source>
        <dbReference type="Proteomes" id="UP000694553"/>
    </source>
</evidence>
<evidence type="ECO:0000256" key="1">
    <source>
        <dbReference type="SAM" id="MobiDB-lite"/>
    </source>
</evidence>
<protein>
    <submittedName>
        <fullName evidence="2">Uncharacterized protein</fullName>
    </submittedName>
</protein>
<name>A0A8U7MGX1_CORMO</name>
<reference evidence="3" key="1">
    <citation type="submission" date="2019-10" db="EMBL/GenBank/DDBJ databases">
        <title>Corvus moneduloides (New Caledonian crow) genome, bCorMon1, primary haplotype.</title>
        <authorList>
            <person name="Rutz C."/>
            <person name="Fungtammasan C."/>
            <person name="Mountcastle J."/>
            <person name="Formenti G."/>
            <person name="Chow W."/>
            <person name="Howe K."/>
            <person name="Steele M.P."/>
            <person name="Fernandes J."/>
            <person name="Gilbert M.T.P."/>
            <person name="Fedrigo O."/>
            <person name="Jarvis E.D."/>
            <person name="Gemmell N."/>
        </authorList>
    </citation>
    <scope>NUCLEOTIDE SEQUENCE [LARGE SCALE GENOMIC DNA]</scope>
</reference>
<sequence>GDALQAKRMPNARACKERRRSGHPPSWMNGFRDLSLTVESLSSPLQPPSALLEKMKLHQDKAGPCRVPHRARHGHLAPFLFGGTAKPWGALRNLCLQQSRVVSDVFPSTQGQKNQVTRMLVAAPVGQKDITRM</sequence>
<feature type="region of interest" description="Disordered" evidence="1">
    <location>
        <begin position="1"/>
        <end position="28"/>
    </location>
</feature>
<dbReference type="Proteomes" id="UP000694553">
    <property type="component" value="Unassembled WGS sequence"/>
</dbReference>
<reference evidence="2" key="3">
    <citation type="submission" date="2025-09" db="UniProtKB">
        <authorList>
            <consortium name="Ensembl"/>
        </authorList>
    </citation>
    <scope>IDENTIFICATION</scope>
</reference>
<dbReference type="AlphaFoldDB" id="A0A8U7MGX1"/>
<dbReference type="Ensembl" id="ENSCMUT00000038246.1">
    <property type="protein sequence ID" value="ENSCMUP00000033419.1"/>
    <property type="gene ID" value="ENSCMUG00000019579.1"/>
</dbReference>
<evidence type="ECO:0000313" key="2">
    <source>
        <dbReference type="Ensembl" id="ENSCMUP00000033419.1"/>
    </source>
</evidence>
<accession>A0A8U7MGX1</accession>
<organism evidence="2 3">
    <name type="scientific">Corvus moneduloides</name>
    <name type="common">New Caledonian crow</name>
    <dbReference type="NCBI Taxonomy" id="1196302"/>
    <lineage>
        <taxon>Eukaryota</taxon>
        <taxon>Metazoa</taxon>
        <taxon>Chordata</taxon>
        <taxon>Craniata</taxon>
        <taxon>Vertebrata</taxon>
        <taxon>Euteleostomi</taxon>
        <taxon>Archelosauria</taxon>
        <taxon>Archosauria</taxon>
        <taxon>Dinosauria</taxon>
        <taxon>Saurischia</taxon>
        <taxon>Theropoda</taxon>
        <taxon>Coelurosauria</taxon>
        <taxon>Aves</taxon>
        <taxon>Neognathae</taxon>
        <taxon>Neoaves</taxon>
        <taxon>Telluraves</taxon>
        <taxon>Australaves</taxon>
        <taxon>Passeriformes</taxon>
        <taxon>Corvoidea</taxon>
        <taxon>Corvidae</taxon>
        <taxon>Corvus</taxon>
    </lineage>
</organism>
<keyword evidence="3" id="KW-1185">Reference proteome</keyword>
<proteinExistence type="predicted"/>